<feature type="active site" description="Proton donor" evidence="12">
    <location>
        <position position="129"/>
    </location>
</feature>
<evidence type="ECO:0000256" key="9">
    <source>
        <dbReference type="ARBA" id="ARBA00023102"/>
    </source>
</evidence>
<gene>
    <name evidence="12" type="primary">hisA</name>
    <name evidence="15" type="ORF">J2S77_001211</name>
</gene>
<evidence type="ECO:0000256" key="8">
    <source>
        <dbReference type="ARBA" id="ARBA00022605"/>
    </source>
</evidence>
<protein>
    <recommendedName>
        <fullName evidence="6 12">1-(5-phosphoribosyl)-5-[(5-phosphoribosylamino)methylideneamino] imidazole-4-carboxamide isomerase</fullName>
        <ecNumber evidence="5 12">5.3.1.16</ecNumber>
    </recommendedName>
    <alternativeName>
        <fullName evidence="11 12">Phosphoribosylformimino-5-aminoimidazole carboxamide ribotide isomerase</fullName>
    </alternativeName>
</protein>
<comment type="caution">
    <text evidence="15">The sequence shown here is derived from an EMBL/GenBank/DDBJ whole genome shotgun (WGS) entry which is preliminary data.</text>
</comment>
<comment type="pathway">
    <text evidence="3 12 14">Amino-acid biosynthesis; L-histidine biosynthesis; L-histidine from 5-phospho-alpha-D-ribose 1-diphosphate: step 4/9.</text>
</comment>
<evidence type="ECO:0000256" key="11">
    <source>
        <dbReference type="ARBA" id="ARBA00030547"/>
    </source>
</evidence>
<dbReference type="Pfam" id="PF00977">
    <property type="entry name" value="His_biosynth"/>
    <property type="match status" value="1"/>
</dbReference>
<comment type="catalytic activity">
    <reaction evidence="1 12 14">
        <text>1-(5-phospho-beta-D-ribosyl)-5-[(5-phospho-beta-D-ribosylamino)methylideneamino]imidazole-4-carboxamide = 5-[(5-phospho-1-deoxy-D-ribulos-1-ylimino)methylamino]-1-(5-phospho-beta-D-ribosyl)imidazole-4-carboxamide</text>
        <dbReference type="Rhea" id="RHEA:15469"/>
        <dbReference type="ChEBI" id="CHEBI:58435"/>
        <dbReference type="ChEBI" id="CHEBI:58525"/>
        <dbReference type="EC" id="5.3.1.16"/>
    </reaction>
</comment>
<sequence>MRIFPAIDLRNGQCVRLKQGDYNDETVYGDPIEMAEQWERDGASYLHLVDLDAAKGDPSENGEVIEQIVSHVNIPVQVGGGVRDVDRIKTLLDKGVTRVILGTAAVKDPAFAKEAAAQFGGDRVVVSIDARDGYVATDGWLETSELEAVDFAVQMQSYGIKTIVYTDIAKDGMLQGPNIDALYEMNEATSLNVIASGGVTSLKDIRELSSVKLYGAIVGKALYENKVSLAAIMKESSTC</sequence>
<dbReference type="NCBIfam" id="TIGR00007">
    <property type="entry name" value="1-(5-phosphoribosyl)-5-[(5-phosphoribosylamino)methylideneamino]imidazole-4-carboxamide isomerase"/>
    <property type="match status" value="1"/>
</dbReference>
<evidence type="ECO:0000256" key="10">
    <source>
        <dbReference type="ARBA" id="ARBA00023235"/>
    </source>
</evidence>
<evidence type="ECO:0000256" key="12">
    <source>
        <dbReference type="HAMAP-Rule" id="MF_01014"/>
    </source>
</evidence>
<dbReference type="InterPro" id="IPR006063">
    <property type="entry name" value="HisA_bact_arch"/>
</dbReference>
<dbReference type="CDD" id="cd04732">
    <property type="entry name" value="HisA"/>
    <property type="match status" value="1"/>
</dbReference>
<comment type="similarity">
    <text evidence="4 12 13">Belongs to the HisA/HisF family.</text>
</comment>
<dbReference type="GO" id="GO:0003949">
    <property type="term" value="F:1-(5-phosphoribosyl)-5-[(5-phosphoribosylamino)methylideneamino]imidazole-4-carboxamide isomerase activity"/>
    <property type="evidence" value="ECO:0007669"/>
    <property type="project" value="UniProtKB-EC"/>
</dbReference>
<dbReference type="EMBL" id="JAUSTQ010000004">
    <property type="protein sequence ID" value="MDQ0159247.1"/>
    <property type="molecule type" value="Genomic_DNA"/>
</dbReference>
<dbReference type="InterPro" id="IPR044524">
    <property type="entry name" value="Isoase_HisA-like"/>
</dbReference>
<comment type="subcellular location">
    <subcellularLocation>
        <location evidence="2 12 14">Cytoplasm</location>
    </subcellularLocation>
</comment>
<feature type="active site" description="Proton acceptor" evidence="12">
    <location>
        <position position="8"/>
    </location>
</feature>
<dbReference type="HAMAP" id="MF_01014">
    <property type="entry name" value="HisA"/>
    <property type="match status" value="1"/>
</dbReference>
<organism evidence="15 16">
    <name type="scientific">Alkalibacillus salilacus</name>
    <dbReference type="NCBI Taxonomy" id="284582"/>
    <lineage>
        <taxon>Bacteria</taxon>
        <taxon>Bacillati</taxon>
        <taxon>Bacillota</taxon>
        <taxon>Bacilli</taxon>
        <taxon>Bacillales</taxon>
        <taxon>Bacillaceae</taxon>
        <taxon>Alkalibacillus</taxon>
    </lineage>
</organism>
<proteinExistence type="inferred from homology"/>
<evidence type="ECO:0000256" key="3">
    <source>
        <dbReference type="ARBA" id="ARBA00005133"/>
    </source>
</evidence>
<keyword evidence="10 12" id="KW-0413">Isomerase</keyword>
<dbReference type="PANTHER" id="PTHR43090">
    <property type="entry name" value="1-(5-PHOSPHORIBOSYL)-5-[(5-PHOSPHORIBOSYLAMINO)METHYLIDENEAMINO] IMIDAZOLE-4-CARBOXAMIDE ISOMERASE"/>
    <property type="match status" value="1"/>
</dbReference>
<accession>A0ABT9VE56</accession>
<keyword evidence="8 12" id="KW-0028">Amino-acid biosynthesis</keyword>
<evidence type="ECO:0000256" key="5">
    <source>
        <dbReference type="ARBA" id="ARBA00012550"/>
    </source>
</evidence>
<dbReference type="InterPro" id="IPR023016">
    <property type="entry name" value="HisA/PriA"/>
</dbReference>
<evidence type="ECO:0000256" key="13">
    <source>
        <dbReference type="RuleBase" id="RU003657"/>
    </source>
</evidence>
<dbReference type="SUPFAM" id="SSF51366">
    <property type="entry name" value="Ribulose-phoshate binding barrel"/>
    <property type="match status" value="1"/>
</dbReference>
<evidence type="ECO:0000313" key="15">
    <source>
        <dbReference type="EMBL" id="MDQ0159247.1"/>
    </source>
</evidence>
<evidence type="ECO:0000256" key="14">
    <source>
        <dbReference type="RuleBase" id="RU003658"/>
    </source>
</evidence>
<name>A0ABT9VE56_9BACI</name>
<evidence type="ECO:0000256" key="4">
    <source>
        <dbReference type="ARBA" id="ARBA00009667"/>
    </source>
</evidence>
<evidence type="ECO:0000313" key="16">
    <source>
        <dbReference type="Proteomes" id="UP001224359"/>
    </source>
</evidence>
<keyword evidence="7 12" id="KW-0963">Cytoplasm</keyword>
<evidence type="ECO:0000256" key="2">
    <source>
        <dbReference type="ARBA" id="ARBA00004496"/>
    </source>
</evidence>
<dbReference type="InterPro" id="IPR006062">
    <property type="entry name" value="His_biosynth"/>
</dbReference>
<dbReference type="EC" id="5.3.1.16" evidence="5 12"/>
<evidence type="ECO:0000256" key="7">
    <source>
        <dbReference type="ARBA" id="ARBA00022490"/>
    </source>
</evidence>
<evidence type="ECO:0000256" key="1">
    <source>
        <dbReference type="ARBA" id="ARBA00000901"/>
    </source>
</evidence>
<keyword evidence="16" id="KW-1185">Reference proteome</keyword>
<dbReference type="Proteomes" id="UP001224359">
    <property type="component" value="Unassembled WGS sequence"/>
</dbReference>
<dbReference type="PANTHER" id="PTHR43090:SF2">
    <property type="entry name" value="1-(5-PHOSPHORIBOSYL)-5-[(5-PHOSPHORIBOSYLAMINO)METHYLIDENEAMINO] IMIDAZOLE-4-CARBOXAMIDE ISOMERASE"/>
    <property type="match status" value="1"/>
</dbReference>
<evidence type="ECO:0000256" key="6">
    <source>
        <dbReference type="ARBA" id="ARBA00018464"/>
    </source>
</evidence>
<keyword evidence="9 12" id="KW-0368">Histidine biosynthesis</keyword>
<dbReference type="InterPro" id="IPR011060">
    <property type="entry name" value="RibuloseP-bd_barrel"/>
</dbReference>
<dbReference type="InterPro" id="IPR013785">
    <property type="entry name" value="Aldolase_TIM"/>
</dbReference>
<reference evidence="15 16" key="1">
    <citation type="submission" date="2023-07" db="EMBL/GenBank/DDBJ databases">
        <title>Genomic Encyclopedia of Type Strains, Phase IV (KMG-IV): sequencing the most valuable type-strain genomes for metagenomic binning, comparative biology and taxonomic classification.</title>
        <authorList>
            <person name="Goeker M."/>
        </authorList>
    </citation>
    <scope>NUCLEOTIDE SEQUENCE [LARGE SCALE GENOMIC DNA]</scope>
    <source>
        <strain evidence="15 16">DSM 16460</strain>
    </source>
</reference>
<dbReference type="NCBIfam" id="NF010112">
    <property type="entry name" value="PRK13585.1"/>
    <property type="match status" value="1"/>
</dbReference>
<dbReference type="Gene3D" id="3.20.20.70">
    <property type="entry name" value="Aldolase class I"/>
    <property type="match status" value="1"/>
</dbReference>
<dbReference type="RefSeq" id="WP_306975576.1">
    <property type="nucleotide sequence ID" value="NZ_JAUSTQ010000004.1"/>
</dbReference>